<dbReference type="EMBL" id="SNWH01000012">
    <property type="protein sequence ID" value="TDO06168.1"/>
    <property type="molecule type" value="Genomic_DNA"/>
</dbReference>
<sequence length="252" mass="27450">MPQVGLWYVNLSDSDLTWTAESAQMSFFNRFEVGLSHSDVDASKATGEGSVNFNTITAKLQVIQPGQFGALTPAFAVGYMHKDTDNATKIPDAVPGLGGSRLYPDDSGDDYYVALTETFYDNVGLPLPVTLNVGMRWTKGYLMGVDGFGNDWDNPYFASLAIGLPTPKFVPGHMALGAEYADSSDVGEDRLGREMKTSRMYDIALAWLPTPKLTLQAIYLNNGSDNIYDGLEAGQNPIKLGDGFVLSTQYHF</sequence>
<dbReference type="Proteomes" id="UP000295150">
    <property type="component" value="Unassembled WGS sequence"/>
</dbReference>
<gene>
    <name evidence="1" type="ORF">DFO68_11289</name>
</gene>
<dbReference type="InterPro" id="IPR021393">
    <property type="entry name" value="DUF3034"/>
</dbReference>
<keyword evidence="2" id="KW-1185">Reference proteome</keyword>
<dbReference type="AlphaFoldDB" id="A0A4R6HDP4"/>
<comment type="caution">
    <text evidence="1">The sequence shown here is derived from an EMBL/GenBank/DDBJ whole genome shotgun (WGS) entry which is preliminary data.</text>
</comment>
<reference evidence="1 2" key="1">
    <citation type="submission" date="2019-03" db="EMBL/GenBank/DDBJ databases">
        <title>Freshwater and sediment microbial communities from various areas in North America, analyzing microbe dynamics in response to fracking.</title>
        <authorList>
            <person name="Lamendella R."/>
        </authorList>
    </citation>
    <scope>NUCLEOTIDE SEQUENCE [LARGE SCALE GENOMIC DNA]</scope>
    <source>
        <strain evidence="1 2">1_TX</strain>
    </source>
</reference>
<evidence type="ECO:0000313" key="2">
    <source>
        <dbReference type="Proteomes" id="UP000295150"/>
    </source>
</evidence>
<protein>
    <recommendedName>
        <fullName evidence="3">Porin-like protein</fullName>
    </recommendedName>
</protein>
<evidence type="ECO:0000313" key="1">
    <source>
        <dbReference type="EMBL" id="TDO06168.1"/>
    </source>
</evidence>
<proteinExistence type="predicted"/>
<organism evidence="1 2">
    <name type="scientific">Halomonas ventosae</name>
    <dbReference type="NCBI Taxonomy" id="229007"/>
    <lineage>
        <taxon>Bacteria</taxon>
        <taxon>Pseudomonadati</taxon>
        <taxon>Pseudomonadota</taxon>
        <taxon>Gammaproteobacteria</taxon>
        <taxon>Oceanospirillales</taxon>
        <taxon>Halomonadaceae</taxon>
        <taxon>Halomonas</taxon>
    </lineage>
</organism>
<accession>A0A4R6HDP4</accession>
<dbReference type="Pfam" id="PF11231">
    <property type="entry name" value="DUF3034"/>
    <property type="match status" value="1"/>
</dbReference>
<name>A0A4R6HDP4_9GAMM</name>
<evidence type="ECO:0008006" key="3">
    <source>
        <dbReference type="Google" id="ProtNLM"/>
    </source>
</evidence>